<keyword evidence="5" id="KW-0175">Coiled coil</keyword>
<dbReference type="AlphaFoldDB" id="A0A182W217"/>
<dbReference type="InterPro" id="IPR051877">
    <property type="entry name" value="Centriole_BasalBody_StrucProt"/>
</dbReference>
<comment type="similarity">
    <text evidence="4">Belongs to the CEP135/TSGA10 family.</text>
</comment>
<name>A0A182W217_9DIPT</name>
<proteinExistence type="inferred from homology"/>
<feature type="coiled-coil region" evidence="5">
    <location>
        <begin position="39"/>
        <end position="133"/>
    </location>
</feature>
<evidence type="ECO:0000313" key="7">
    <source>
        <dbReference type="EnsemblMetazoa" id="AMIN004377-PA"/>
    </source>
</evidence>
<dbReference type="PANTHER" id="PTHR20544">
    <property type="entry name" value="CENTROSOMAL PROTEIN CEP135"/>
    <property type="match status" value="1"/>
</dbReference>
<evidence type="ECO:0000256" key="6">
    <source>
        <dbReference type="SAM" id="MobiDB-lite"/>
    </source>
</evidence>
<dbReference type="Gene3D" id="1.10.287.1490">
    <property type="match status" value="1"/>
</dbReference>
<evidence type="ECO:0000256" key="2">
    <source>
        <dbReference type="ARBA" id="ARBA00022490"/>
    </source>
</evidence>
<evidence type="ECO:0000256" key="5">
    <source>
        <dbReference type="SAM" id="Coils"/>
    </source>
</evidence>
<dbReference type="PANTHER" id="PTHR20544:SF0">
    <property type="entry name" value="NUCLEOPROTEIN TPR_MLP1 DOMAIN-CONTAINING PROTEIN"/>
    <property type="match status" value="1"/>
</dbReference>
<keyword evidence="3" id="KW-0206">Cytoskeleton</keyword>
<reference evidence="7" key="2">
    <citation type="submission" date="2020-05" db="UniProtKB">
        <authorList>
            <consortium name="EnsemblMetazoa"/>
        </authorList>
    </citation>
    <scope>IDENTIFICATION</scope>
    <source>
        <strain evidence="7">MINIMUS1</strain>
    </source>
</reference>
<sequence>MLSLLIVNSRDREIQRLGVLFAGGRPAAALAKDCCYRDVNELGQDVTTLQQEKLSLQQELHEAQQTHERTVRKLSRLSEKNQQLEKDLREFENVAMKVESEANLNIIEHDRKNSDLQIKLQQSQLRVQKLESLLELCSGGNKIHNISDSSTSSSACPSDVTLQNALRQSTEEKRQLYKQLNNLKDREQTLLADFEKVKTKYSKLKQKYAALDQTQNQHHAKSMVTGSSESQVEIQTLKYRCTDLEAKLHHVKEERDRYSSDAERQNTVVTQLKRESLAKDHELAELKNELHSQRKLNRPITTSSSGAGRLKTADSFGSGQSTLSVQAAIHRIERERDVAKAEIQQLVQERDALREKLNLSSRNRQTEQTKHDNLVAEQNGQIQKLEAEKRNLQSGQTAAQMKVKVLKEENRELQNRVKDIEDSYSKLKLSYSHLKILQEQSETALMQYQNRLLSTETQLGTTESKLLHVGSSAEDAQQEVGTLKGEINILKASNASLIREKDKLLMELDKKTECLYAAEAELSDLKTRKKDLQSTIDKMQRKLE</sequence>
<evidence type="ECO:0000256" key="1">
    <source>
        <dbReference type="ARBA" id="ARBA00004114"/>
    </source>
</evidence>
<feature type="region of interest" description="Disordered" evidence="6">
    <location>
        <begin position="298"/>
        <end position="321"/>
    </location>
</feature>
<evidence type="ECO:0000313" key="8">
    <source>
        <dbReference type="Proteomes" id="UP000075920"/>
    </source>
</evidence>
<feature type="coiled-coil region" evidence="5">
    <location>
        <begin position="166"/>
        <end position="289"/>
    </location>
</feature>
<keyword evidence="2" id="KW-0963">Cytoplasm</keyword>
<protein>
    <submittedName>
        <fullName evidence="7">Uncharacterized protein</fullName>
    </submittedName>
</protein>
<accession>A0A182W217</accession>
<feature type="coiled-coil region" evidence="5">
    <location>
        <begin position="329"/>
        <end position="430"/>
    </location>
</feature>
<comment type="subcellular location">
    <subcellularLocation>
        <location evidence="1">Cytoplasm</location>
        <location evidence="1">Cytoskeleton</location>
        <location evidence="1">Microtubule organizing center</location>
        <location evidence="1">Centrosome</location>
        <location evidence="1">Centriole</location>
    </subcellularLocation>
</comment>
<evidence type="ECO:0000256" key="3">
    <source>
        <dbReference type="ARBA" id="ARBA00023212"/>
    </source>
</evidence>
<dbReference type="EnsemblMetazoa" id="AMIN004377-RA">
    <property type="protein sequence ID" value="AMIN004377-PA"/>
    <property type="gene ID" value="AMIN004377"/>
</dbReference>
<dbReference type="GO" id="GO:0005814">
    <property type="term" value="C:centriole"/>
    <property type="evidence" value="ECO:0007669"/>
    <property type="project" value="UniProtKB-SubCell"/>
</dbReference>
<dbReference type="Proteomes" id="UP000075920">
    <property type="component" value="Unassembled WGS sequence"/>
</dbReference>
<keyword evidence="8" id="KW-1185">Reference proteome</keyword>
<evidence type="ECO:0000256" key="4">
    <source>
        <dbReference type="ARBA" id="ARBA00038123"/>
    </source>
</evidence>
<dbReference type="STRING" id="112268.A0A182W217"/>
<feature type="coiled-coil region" evidence="5">
    <location>
        <begin position="473"/>
        <end position="542"/>
    </location>
</feature>
<reference evidence="8" key="1">
    <citation type="submission" date="2013-03" db="EMBL/GenBank/DDBJ databases">
        <title>The Genome Sequence of Anopheles minimus MINIMUS1.</title>
        <authorList>
            <consortium name="The Broad Institute Genomics Platform"/>
            <person name="Neafsey D.E."/>
            <person name="Walton C."/>
            <person name="Walker B."/>
            <person name="Young S.K."/>
            <person name="Zeng Q."/>
            <person name="Gargeya S."/>
            <person name="Fitzgerald M."/>
            <person name="Haas B."/>
            <person name="Abouelleil A."/>
            <person name="Allen A.W."/>
            <person name="Alvarado L."/>
            <person name="Arachchi H.M."/>
            <person name="Berlin A.M."/>
            <person name="Chapman S.B."/>
            <person name="Gainer-Dewar J."/>
            <person name="Goldberg J."/>
            <person name="Griggs A."/>
            <person name="Gujja S."/>
            <person name="Hansen M."/>
            <person name="Howarth C."/>
            <person name="Imamovic A."/>
            <person name="Ireland A."/>
            <person name="Larimer J."/>
            <person name="McCowan C."/>
            <person name="Murphy C."/>
            <person name="Pearson M."/>
            <person name="Poon T.W."/>
            <person name="Priest M."/>
            <person name="Roberts A."/>
            <person name="Saif S."/>
            <person name="Shea T."/>
            <person name="Sisk P."/>
            <person name="Sykes S."/>
            <person name="Wortman J."/>
            <person name="Nusbaum C."/>
            <person name="Birren B."/>
        </authorList>
    </citation>
    <scope>NUCLEOTIDE SEQUENCE [LARGE SCALE GENOMIC DNA]</scope>
    <source>
        <strain evidence="8">MINIMUS1</strain>
    </source>
</reference>
<dbReference type="SUPFAM" id="SSF90257">
    <property type="entry name" value="Myosin rod fragments"/>
    <property type="match status" value="1"/>
</dbReference>
<dbReference type="VEuPathDB" id="VectorBase:AMIN004377"/>
<organism evidence="7 8">
    <name type="scientific">Anopheles minimus</name>
    <dbReference type="NCBI Taxonomy" id="112268"/>
    <lineage>
        <taxon>Eukaryota</taxon>
        <taxon>Metazoa</taxon>
        <taxon>Ecdysozoa</taxon>
        <taxon>Arthropoda</taxon>
        <taxon>Hexapoda</taxon>
        <taxon>Insecta</taxon>
        <taxon>Pterygota</taxon>
        <taxon>Neoptera</taxon>
        <taxon>Endopterygota</taxon>
        <taxon>Diptera</taxon>
        <taxon>Nematocera</taxon>
        <taxon>Culicoidea</taxon>
        <taxon>Culicidae</taxon>
        <taxon>Anophelinae</taxon>
        <taxon>Anopheles</taxon>
    </lineage>
</organism>